<evidence type="ECO:0000256" key="2">
    <source>
        <dbReference type="ARBA" id="ARBA00022605"/>
    </source>
</evidence>
<dbReference type="NCBIfam" id="TIGR00507">
    <property type="entry name" value="aroE"/>
    <property type="match status" value="1"/>
</dbReference>
<dbReference type="CDD" id="cd00502">
    <property type="entry name" value="DHQase_I"/>
    <property type="match status" value="1"/>
</dbReference>
<keyword evidence="3" id="KW-0521">NADP</keyword>
<dbReference type="InterPro" id="IPR011342">
    <property type="entry name" value="Shikimate_DH"/>
</dbReference>
<dbReference type="Pfam" id="PF08501">
    <property type="entry name" value="Shikimate_dh_N"/>
    <property type="match status" value="1"/>
</dbReference>
<keyword evidence="10" id="KW-1185">Reference proteome</keyword>
<dbReference type="EC" id="1.1.1.25" evidence="1"/>
<dbReference type="HAMAP" id="MF_00222">
    <property type="entry name" value="Shikimate_DH_AroE"/>
    <property type="match status" value="1"/>
</dbReference>
<dbReference type="SUPFAM" id="SSF51569">
    <property type="entry name" value="Aldolase"/>
    <property type="match status" value="1"/>
</dbReference>
<dbReference type="GO" id="GO:0008652">
    <property type="term" value="P:amino acid biosynthetic process"/>
    <property type="evidence" value="ECO:0007669"/>
    <property type="project" value="UniProtKB-KW"/>
</dbReference>
<comment type="caution">
    <text evidence="9">The sequence shown here is derived from an EMBL/GenBank/DDBJ whole genome shotgun (WGS) entry which is preliminary data.</text>
</comment>
<dbReference type="GO" id="GO:0004764">
    <property type="term" value="F:shikimate 3-dehydrogenase (NADP+) activity"/>
    <property type="evidence" value="ECO:0007669"/>
    <property type="project" value="UniProtKB-EC"/>
</dbReference>
<gene>
    <name evidence="9" type="ORF">Lalb_Chr16g0383431</name>
</gene>
<feature type="domain" description="Shikimate dehydrogenase substrate binding N-terminal" evidence="7">
    <location>
        <begin position="315"/>
        <end position="395"/>
    </location>
</feature>
<dbReference type="Gene3D" id="3.40.50.720">
    <property type="entry name" value="NAD(P)-binding Rossmann-like Domain"/>
    <property type="match status" value="1"/>
</dbReference>
<name>A0A6A4PCU9_LUPAL</name>
<dbReference type="UniPathway" id="UPA00053">
    <property type="reaction ID" value="UER00087"/>
</dbReference>
<dbReference type="SUPFAM" id="SSF51735">
    <property type="entry name" value="NAD(P)-binding Rossmann-fold domains"/>
    <property type="match status" value="1"/>
</dbReference>
<dbReference type="GO" id="GO:0019632">
    <property type="term" value="P:shikimate metabolic process"/>
    <property type="evidence" value="ECO:0007669"/>
    <property type="project" value="InterPro"/>
</dbReference>
<evidence type="ECO:0000256" key="4">
    <source>
        <dbReference type="ARBA" id="ARBA00023002"/>
    </source>
</evidence>
<dbReference type="Pfam" id="PF01487">
    <property type="entry name" value="DHquinase_I"/>
    <property type="match status" value="1"/>
</dbReference>
<dbReference type="GO" id="GO:0009423">
    <property type="term" value="P:chorismate biosynthetic process"/>
    <property type="evidence" value="ECO:0007669"/>
    <property type="project" value="UniProtKB-UniPathway"/>
</dbReference>
<dbReference type="HAMAP" id="MF_00214">
    <property type="entry name" value="AroD"/>
    <property type="match status" value="1"/>
</dbReference>
<feature type="domain" description="SDH C-terminal" evidence="8">
    <location>
        <begin position="556"/>
        <end position="584"/>
    </location>
</feature>
<dbReference type="CDD" id="cd01065">
    <property type="entry name" value="NAD_bind_Shikimate_DH"/>
    <property type="match status" value="1"/>
</dbReference>
<evidence type="ECO:0000313" key="10">
    <source>
        <dbReference type="Proteomes" id="UP000447434"/>
    </source>
</evidence>
<keyword evidence="5" id="KW-0057">Aromatic amino acid biosynthesis</keyword>
<dbReference type="NCBIfam" id="TIGR01093">
    <property type="entry name" value="aroD"/>
    <property type="match status" value="1"/>
</dbReference>
<dbReference type="PANTHER" id="PTHR21089">
    <property type="entry name" value="SHIKIMATE DEHYDROGENASE"/>
    <property type="match status" value="1"/>
</dbReference>
<dbReference type="Pfam" id="PF18317">
    <property type="entry name" value="SDH_C"/>
    <property type="match status" value="1"/>
</dbReference>
<dbReference type="InterPro" id="IPR022893">
    <property type="entry name" value="Shikimate_DH_fam"/>
</dbReference>
<reference evidence="10" key="1">
    <citation type="journal article" date="2020" name="Nat. Commun.">
        <title>Genome sequence of the cluster root forming white lupin.</title>
        <authorList>
            <person name="Hufnagel B."/>
            <person name="Marques A."/>
            <person name="Soriano A."/>
            <person name="Marques L."/>
            <person name="Divol F."/>
            <person name="Doumas P."/>
            <person name="Sallet E."/>
            <person name="Mancinotti D."/>
            <person name="Carrere S."/>
            <person name="Marande W."/>
            <person name="Arribat S."/>
            <person name="Keller J."/>
            <person name="Huneau C."/>
            <person name="Blein T."/>
            <person name="Aime D."/>
            <person name="Laguerre M."/>
            <person name="Taylor J."/>
            <person name="Schubert V."/>
            <person name="Nelson M."/>
            <person name="Geu-Flores F."/>
            <person name="Crespi M."/>
            <person name="Gallardo-Guerrero K."/>
            <person name="Delaux P.-M."/>
            <person name="Salse J."/>
            <person name="Berges H."/>
            <person name="Guyot R."/>
            <person name="Gouzy J."/>
            <person name="Peret B."/>
        </authorList>
    </citation>
    <scope>NUCLEOTIDE SEQUENCE [LARGE SCALE GENOMIC DNA]</scope>
    <source>
        <strain evidence="10">cv. Amiga</strain>
    </source>
</reference>
<organism evidence="9 10">
    <name type="scientific">Lupinus albus</name>
    <name type="common">White lupine</name>
    <name type="synonym">Lupinus termis</name>
    <dbReference type="NCBI Taxonomy" id="3870"/>
    <lineage>
        <taxon>Eukaryota</taxon>
        <taxon>Viridiplantae</taxon>
        <taxon>Streptophyta</taxon>
        <taxon>Embryophyta</taxon>
        <taxon>Tracheophyta</taxon>
        <taxon>Spermatophyta</taxon>
        <taxon>Magnoliopsida</taxon>
        <taxon>eudicotyledons</taxon>
        <taxon>Gunneridae</taxon>
        <taxon>Pentapetalae</taxon>
        <taxon>rosids</taxon>
        <taxon>fabids</taxon>
        <taxon>Fabales</taxon>
        <taxon>Fabaceae</taxon>
        <taxon>Papilionoideae</taxon>
        <taxon>50 kb inversion clade</taxon>
        <taxon>genistoids sensu lato</taxon>
        <taxon>core genistoids</taxon>
        <taxon>Genisteae</taxon>
        <taxon>Lupinus</taxon>
    </lineage>
</organism>
<dbReference type="InterPro" id="IPR041121">
    <property type="entry name" value="SDH_C"/>
</dbReference>
<proteinExistence type="inferred from homology"/>
<dbReference type="Gene3D" id="3.40.50.10860">
    <property type="entry name" value="Leucine Dehydrogenase, chain A, domain 1"/>
    <property type="match status" value="1"/>
</dbReference>
<evidence type="ECO:0000259" key="7">
    <source>
        <dbReference type="Pfam" id="PF08501"/>
    </source>
</evidence>
<keyword evidence="2" id="KW-0028">Amino-acid biosynthesis</keyword>
<evidence type="ECO:0000259" key="8">
    <source>
        <dbReference type="Pfam" id="PF18317"/>
    </source>
</evidence>
<evidence type="ECO:0000256" key="1">
    <source>
        <dbReference type="ARBA" id="ARBA00012962"/>
    </source>
</evidence>
<dbReference type="FunFam" id="3.40.50.720:FF:000172">
    <property type="entry name" value="Bifunctional 3-dehydroquinate dehydratase/shikimate dehydrogenase, chloroplastic"/>
    <property type="match status" value="1"/>
</dbReference>
<feature type="domain" description="Quinate/shikimate 5-dehydrogenase/glutamyl-tRNA reductase" evidence="6">
    <location>
        <begin position="435"/>
        <end position="507"/>
    </location>
</feature>
<dbReference type="InterPro" id="IPR001381">
    <property type="entry name" value="DHquinase_I"/>
</dbReference>
<dbReference type="FunFam" id="3.40.50.10860:FF:000009">
    <property type="entry name" value="Bifunctional 3-dehydroquinate dehydratase/shikimate dehydrogenase, chloroplastic"/>
    <property type="match status" value="1"/>
</dbReference>
<keyword evidence="4" id="KW-0560">Oxidoreductase</keyword>
<dbReference type="SUPFAM" id="SSF53223">
    <property type="entry name" value="Aminoacid dehydrogenase-like, N-terminal domain"/>
    <property type="match status" value="1"/>
</dbReference>
<accession>A0A6A4PCU9</accession>
<dbReference type="InterPro" id="IPR013785">
    <property type="entry name" value="Aldolase_TIM"/>
</dbReference>
<evidence type="ECO:0000313" key="9">
    <source>
        <dbReference type="EMBL" id="KAE9597137.1"/>
    </source>
</evidence>
<dbReference type="InterPro" id="IPR013708">
    <property type="entry name" value="Shikimate_DH-bd_N"/>
</dbReference>
<dbReference type="GO" id="GO:0009073">
    <property type="term" value="P:aromatic amino acid family biosynthetic process"/>
    <property type="evidence" value="ECO:0007669"/>
    <property type="project" value="UniProtKB-KW"/>
</dbReference>
<evidence type="ECO:0000256" key="3">
    <source>
        <dbReference type="ARBA" id="ARBA00022857"/>
    </source>
</evidence>
<dbReference type="AlphaFoldDB" id="A0A6A4PCU9"/>
<protein>
    <recommendedName>
        <fullName evidence="1">shikimate dehydrogenase (NADP(+))</fullName>
        <ecNumber evidence="1">1.1.1.25</ecNumber>
    </recommendedName>
</protein>
<dbReference type="InterPro" id="IPR046346">
    <property type="entry name" value="Aminoacid_DH-like_N_sf"/>
</dbReference>
<dbReference type="InterPro" id="IPR036291">
    <property type="entry name" value="NAD(P)-bd_dom_sf"/>
</dbReference>
<dbReference type="Pfam" id="PF01488">
    <property type="entry name" value="Shikimate_DH"/>
    <property type="match status" value="1"/>
</dbReference>
<dbReference type="PANTHER" id="PTHR21089:SF1">
    <property type="entry name" value="BIFUNCTIONAL 3-DEHYDROQUINATE DEHYDRATASE_SHIKIMATE DEHYDROGENASE, CHLOROPLASTIC"/>
    <property type="match status" value="1"/>
</dbReference>
<dbReference type="EMBL" id="WOCE01000016">
    <property type="protein sequence ID" value="KAE9597137.1"/>
    <property type="molecule type" value="Genomic_DNA"/>
</dbReference>
<evidence type="ECO:0000259" key="6">
    <source>
        <dbReference type="Pfam" id="PF01488"/>
    </source>
</evidence>
<sequence>MQFLRAPPQLSYPSTLHTKFFTHRLTATFFNPSRRHRPASSTPCRLVHQPATPHSSLRHLTQEQITSPSSSGMRMNETLICVPIMGDSLDTMKIDMNKAKLAGADVVEIRLDSLKNFNPSQDLNALIKHRTLPLLFTYRPKWEGGMYDGDDNKRLDVLRLAMELGADYIDVELQVADQFYDSIRGKTFNKTKVIVSSHNYQHTPSVEDLGNLVARIQATGADIVKIATTAVEITDVARMFQIMAHSQVRRVPFIGLVMGDRGLISRILCAKFGGYLTFGTLESGLVSAPGQPTIKDLLDLYNIRQVGPDTKVYGIIGKPVAHSKSPILFNEAFKSVGLDGVYVFLLVDDLSNFLRTYSSTDFVGFSVTIPHKEAAVKCCDEVDPVAKSIGAVNCVIRRPTDGKLIGYNTDYVGAIFAIEERLRDRHNGDGTAVSPLAGKVFVVIGAGGAGKALAYGAKEKGARVVIANRTYDRARELADVIGGDALALADLDNYHPEDGMILANTTSIGMQPNVDETPISKHALKSYSLVFDAVYTPKMTRLLKEAEESGATIVTGLEMFLGQAYGQFENFTGMPAPKQLFKKIMENY</sequence>
<dbReference type="Proteomes" id="UP000447434">
    <property type="component" value="Chromosome 16"/>
</dbReference>
<dbReference type="GO" id="GO:0003855">
    <property type="term" value="F:3-dehydroquinate dehydratase activity"/>
    <property type="evidence" value="ECO:0007669"/>
    <property type="project" value="InterPro"/>
</dbReference>
<dbReference type="GO" id="GO:0050661">
    <property type="term" value="F:NADP binding"/>
    <property type="evidence" value="ECO:0007669"/>
    <property type="project" value="InterPro"/>
</dbReference>
<dbReference type="Gene3D" id="3.20.20.70">
    <property type="entry name" value="Aldolase class I"/>
    <property type="match status" value="1"/>
</dbReference>
<dbReference type="FunFam" id="3.20.20.70:FF:000142">
    <property type="entry name" value="bifunctional 3-dehydroquinate dehydratase/shikimate dehydrogenase, chloroplastic"/>
    <property type="match status" value="1"/>
</dbReference>
<dbReference type="InterPro" id="IPR006151">
    <property type="entry name" value="Shikm_DH/Glu-tRNA_Rdtase"/>
</dbReference>
<evidence type="ECO:0000256" key="5">
    <source>
        <dbReference type="ARBA" id="ARBA00023141"/>
    </source>
</evidence>
<dbReference type="OrthoDB" id="204377at2759"/>